<dbReference type="AlphaFoldDB" id="A0A183J8W1"/>
<evidence type="ECO:0000313" key="2">
    <source>
        <dbReference type="Proteomes" id="UP000270296"/>
    </source>
</evidence>
<sequence length="160" mass="17969">MCIPLVFRNLEGVFFHYTLLPHLKVNESDVYLKVGYTWLILKYLYDTNVTCGQDDRKLLLDSGADDKANSVVFVNPTSSFCGEASSALNNFILFTADNLVDDEVDYRSVGSGDVENIGKLPKDLQSVSKNGRYSAKLAPDLFDEAELCKIRFNQFDSHPK</sequence>
<reference evidence="1 2" key="2">
    <citation type="submission" date="2018-11" db="EMBL/GenBank/DDBJ databases">
        <authorList>
            <consortium name="Pathogen Informatics"/>
        </authorList>
    </citation>
    <scope>NUCLEOTIDE SEQUENCE [LARGE SCALE GENOMIC DNA]</scope>
</reference>
<gene>
    <name evidence="1" type="ORF">SBAD_LOCUS12309</name>
</gene>
<dbReference type="Proteomes" id="UP000270296">
    <property type="component" value="Unassembled WGS sequence"/>
</dbReference>
<keyword evidence="2" id="KW-1185">Reference proteome</keyword>
<proteinExistence type="predicted"/>
<reference evidence="3" key="1">
    <citation type="submission" date="2016-06" db="UniProtKB">
        <authorList>
            <consortium name="WormBaseParasite"/>
        </authorList>
    </citation>
    <scope>IDENTIFICATION</scope>
</reference>
<evidence type="ECO:0000313" key="1">
    <source>
        <dbReference type="EMBL" id="VDP47242.1"/>
    </source>
</evidence>
<accession>A0A183J8W1</accession>
<protein>
    <submittedName>
        <fullName evidence="3">Peptidase A1 domain-containing protein</fullName>
    </submittedName>
</protein>
<dbReference type="EMBL" id="UZAM01017436">
    <property type="protein sequence ID" value="VDP47242.1"/>
    <property type="molecule type" value="Genomic_DNA"/>
</dbReference>
<name>A0A183J8W1_9BILA</name>
<dbReference type="WBParaSite" id="SBAD_0001271501-mRNA-1">
    <property type="protein sequence ID" value="SBAD_0001271501-mRNA-1"/>
    <property type="gene ID" value="SBAD_0001271501"/>
</dbReference>
<organism evidence="3">
    <name type="scientific">Soboliphyme baturini</name>
    <dbReference type="NCBI Taxonomy" id="241478"/>
    <lineage>
        <taxon>Eukaryota</taxon>
        <taxon>Metazoa</taxon>
        <taxon>Ecdysozoa</taxon>
        <taxon>Nematoda</taxon>
        <taxon>Enoplea</taxon>
        <taxon>Dorylaimia</taxon>
        <taxon>Dioctophymatida</taxon>
        <taxon>Dioctophymatoidea</taxon>
        <taxon>Soboliphymatidae</taxon>
        <taxon>Soboliphyme</taxon>
    </lineage>
</organism>
<evidence type="ECO:0000313" key="3">
    <source>
        <dbReference type="WBParaSite" id="SBAD_0001271501-mRNA-1"/>
    </source>
</evidence>